<dbReference type="Proteomes" id="UP000077684">
    <property type="component" value="Unassembled WGS sequence"/>
</dbReference>
<accession>A0A8X7MWI9</accession>
<protein>
    <submittedName>
        <fullName evidence="2">Uncharacterized protein</fullName>
    </submittedName>
</protein>
<evidence type="ECO:0000313" key="3">
    <source>
        <dbReference type="Proteomes" id="UP000077684"/>
    </source>
</evidence>
<feature type="compositionally biased region" description="Low complexity" evidence="1">
    <location>
        <begin position="59"/>
        <end position="69"/>
    </location>
</feature>
<reference evidence="2" key="2">
    <citation type="journal article" date="2019" name="IMA Fungus">
        <title>Genome sequencing and comparison of five Tilletia species to identify candidate genes for the detection of regulated species infecting wheat.</title>
        <authorList>
            <person name="Nguyen H.D.T."/>
            <person name="Sultana T."/>
            <person name="Kesanakurti P."/>
            <person name="Hambleton S."/>
        </authorList>
    </citation>
    <scope>NUCLEOTIDE SEQUENCE</scope>
    <source>
        <strain evidence="2">DAOMC 236426</strain>
    </source>
</reference>
<organism evidence="2 3">
    <name type="scientific">Tilletia controversa</name>
    <name type="common">dwarf bunt fungus</name>
    <dbReference type="NCBI Taxonomy" id="13291"/>
    <lineage>
        <taxon>Eukaryota</taxon>
        <taxon>Fungi</taxon>
        <taxon>Dikarya</taxon>
        <taxon>Basidiomycota</taxon>
        <taxon>Ustilaginomycotina</taxon>
        <taxon>Exobasidiomycetes</taxon>
        <taxon>Tilletiales</taxon>
        <taxon>Tilletiaceae</taxon>
        <taxon>Tilletia</taxon>
    </lineage>
</organism>
<gene>
    <name evidence="2" type="ORF">A4X06_0g2449</name>
</gene>
<sequence>MALIRFDIEFRSGGEQSPFFGRAQQKPLPENFLGLESHIVRTVDLIELGAEKPEEAGISSFSSSSSSKSQKSDPKPALSMDGLAQAIGCMIKPDVKAFYGKDWATSAMAISWTVPSEPG</sequence>
<feature type="region of interest" description="Disordered" evidence="1">
    <location>
        <begin position="56"/>
        <end position="79"/>
    </location>
</feature>
<evidence type="ECO:0000313" key="2">
    <source>
        <dbReference type="EMBL" id="KAE8252027.1"/>
    </source>
</evidence>
<comment type="caution">
    <text evidence="2">The sequence shown here is derived from an EMBL/GenBank/DDBJ whole genome shotgun (WGS) entry which is preliminary data.</text>
</comment>
<evidence type="ECO:0000256" key="1">
    <source>
        <dbReference type="SAM" id="MobiDB-lite"/>
    </source>
</evidence>
<name>A0A8X7MWI9_9BASI</name>
<dbReference type="EMBL" id="LWDE02000189">
    <property type="protein sequence ID" value="KAE8252027.1"/>
    <property type="molecule type" value="Genomic_DNA"/>
</dbReference>
<reference evidence="2" key="1">
    <citation type="submission" date="2016-04" db="EMBL/GenBank/DDBJ databases">
        <authorList>
            <person name="Nguyen H.D."/>
            <person name="Samba Siva P."/>
            <person name="Cullis J."/>
            <person name="Levesque C.A."/>
            <person name="Hambleton S."/>
        </authorList>
    </citation>
    <scope>NUCLEOTIDE SEQUENCE</scope>
    <source>
        <strain evidence="2">DAOMC 236426</strain>
    </source>
</reference>
<keyword evidence="3" id="KW-1185">Reference proteome</keyword>
<proteinExistence type="predicted"/>
<dbReference type="AlphaFoldDB" id="A0A8X7MWI9"/>